<evidence type="ECO:0000313" key="6">
    <source>
        <dbReference type="Proteomes" id="UP001627154"/>
    </source>
</evidence>
<evidence type="ECO:0000256" key="2">
    <source>
        <dbReference type="PROSITE-ProRule" id="PRU00557"/>
    </source>
</evidence>
<dbReference type="Gene3D" id="1.25.10.20">
    <property type="entry name" value="Vitellinogen, superhelical"/>
    <property type="match status" value="1"/>
</dbReference>
<reference evidence="5 6" key="1">
    <citation type="journal article" date="2024" name="bioRxiv">
        <title>A reference genome for Trichogramma kaykai: A tiny desert-dwelling parasitoid wasp with competing sex-ratio distorters.</title>
        <authorList>
            <person name="Culotta J."/>
            <person name="Lindsey A.R."/>
        </authorList>
    </citation>
    <scope>NUCLEOTIDE SEQUENCE [LARGE SCALE GENOMIC DNA]</scope>
    <source>
        <strain evidence="5 6">KSX58</strain>
    </source>
</reference>
<dbReference type="InterPro" id="IPR015816">
    <property type="entry name" value="Vitellinogen_b-sht_N"/>
</dbReference>
<proteinExistence type="predicted"/>
<evidence type="ECO:0000256" key="3">
    <source>
        <dbReference type="SAM" id="SignalP"/>
    </source>
</evidence>
<organism evidence="5 6">
    <name type="scientific">Trichogramma kaykai</name>
    <dbReference type="NCBI Taxonomy" id="54128"/>
    <lineage>
        <taxon>Eukaryota</taxon>
        <taxon>Metazoa</taxon>
        <taxon>Ecdysozoa</taxon>
        <taxon>Arthropoda</taxon>
        <taxon>Hexapoda</taxon>
        <taxon>Insecta</taxon>
        <taxon>Pterygota</taxon>
        <taxon>Neoptera</taxon>
        <taxon>Endopterygota</taxon>
        <taxon>Hymenoptera</taxon>
        <taxon>Apocrita</taxon>
        <taxon>Proctotrupomorpha</taxon>
        <taxon>Chalcidoidea</taxon>
        <taxon>Trichogrammatidae</taxon>
        <taxon>Trichogramma</taxon>
    </lineage>
</organism>
<dbReference type="Pfam" id="PF01347">
    <property type="entry name" value="Vitellogenin_N"/>
    <property type="match status" value="1"/>
</dbReference>
<dbReference type="InterPro" id="IPR015819">
    <property type="entry name" value="Lipid_transp_b-sht_shell"/>
</dbReference>
<dbReference type="InterPro" id="IPR050733">
    <property type="entry name" value="Vitellogenin/Apolipophorin"/>
</dbReference>
<dbReference type="SUPFAM" id="SSF48431">
    <property type="entry name" value="Lipovitellin-phosvitin complex, superhelical domain"/>
    <property type="match status" value="1"/>
</dbReference>
<protein>
    <recommendedName>
        <fullName evidence="4">Vitellogenin domain-containing protein</fullName>
    </recommendedName>
</protein>
<feature type="domain" description="Vitellogenin" evidence="4">
    <location>
        <begin position="28"/>
        <end position="674"/>
    </location>
</feature>
<dbReference type="Proteomes" id="UP001627154">
    <property type="component" value="Unassembled WGS sequence"/>
</dbReference>
<evidence type="ECO:0000256" key="1">
    <source>
        <dbReference type="ARBA" id="ARBA00022729"/>
    </source>
</evidence>
<dbReference type="PANTHER" id="PTHR23345:SF33">
    <property type="entry name" value="CROSSVEINLESS D"/>
    <property type="match status" value="1"/>
</dbReference>
<accession>A0ABD2X9M2</accession>
<dbReference type="PANTHER" id="PTHR23345">
    <property type="entry name" value="VITELLOGENIN-RELATED"/>
    <property type="match status" value="1"/>
</dbReference>
<dbReference type="EMBL" id="JBJJXI010000043">
    <property type="protein sequence ID" value="KAL3401851.1"/>
    <property type="molecule type" value="Genomic_DNA"/>
</dbReference>
<evidence type="ECO:0000259" key="4">
    <source>
        <dbReference type="PROSITE" id="PS51211"/>
    </source>
</evidence>
<evidence type="ECO:0000313" key="5">
    <source>
        <dbReference type="EMBL" id="KAL3401851.1"/>
    </source>
</evidence>
<comment type="caution">
    <text evidence="2">Lacks conserved residue(s) required for the propagation of feature annotation.</text>
</comment>
<sequence length="1399" mass="163239">MHFKLQFKYILIFFLSVLCIKEASSLKGQYENTHVYEYSAEISTEIQNSITFTSKFLIKGLINIKRKLNETTTLKNVYFIALTNLTHDSYYGRDHFRINKFQLIPEDAKELELPFLAIYDENGKFNSIQSRHSEKYEPKWSIDVKTSIAMLFQFDWPKTLLSSNNKNSDKVFVSEYTNQGDCQVLYNGTMTLKEEKISLVKSYKPEECKNFVNTYAGYYPERKDAEEYIKDQINSQLESIYELEMIKDEPFVEAIFCYESYQWNSHNKDDENIDITKTLIRQTVSFKEISMADNIYKYNTWNKKIDDKIHDKKEIDEVKDLLLESTKSFQENILKKIKPERKQLLNNIHSVLTNFNFTDLKNIYREIHEMKATEKNFIKFIFEQMIPYLGSNSGVLFIKELVINKQVSDKDAITLLKTMPLYLHSVSIETMTNLSSLINLDNQLSLQVYKSAVLSYSYLMTKLSWKERLQNEIFVSQYIHKLGLWIKDTQSASMKVLYISALANTHHSGIVEILLPFINREINNERIRLAAFNSLRYVINNTNIEVFHKFMEMLRDETESWKIRFAAYDILMENHQCLNKDDLTQITHIMMQSDNMTNYHVSTLNTFLKLEIDTFDAFNSSKANIRFYDFPKVDVVNLSPIYDRIVKMFLPVGSNSNLLKIRFVNTKNFVDLGTVEIITKYEKKIIRKQGVSWNFRCPPSLYDDIIGGISSIDSLYKKMSGMYMDVWINSPDWINTVLSVDIDENEQNNIKFFSLVKLFEDGSIKFGFEDYTKFSILSSFGLPITFERKFPYILHSKFNFDSAMVINKINFNFEGSNRLLKDGYLSTFILNPITKLSHWMKKIVSQNHVDTLMFNASFNLFTNKLKIIIPNRNLTSGYTHFISSNVSIIDDNKLNNSSCTTCGSTLTIDSVKELRNLIISDKYDFVGLQFKGAVQNCDTNGFKRFSGSIYKLFVEPSNSLGISSCEKMVIFGSDLNASISQLEINLDFKMETLQYQKKPWYFLTGKNIDLKLTGQARKTLDNRLNHFFEFYFSLSGEDYPSFSNNLKMSERLLGKESTNICVDVIYNAANISDTTIPDDKTALRQDYWVNIRKGTSLNESCTENTFNMNIKVIADRSKKLKHEITNKTRNSECTKQKENILFTYPNNSLPLTWECLEELTINTTMNKYQIEILNSIENNWFFSLNELIKSTLKDVWKVEVKNLPLAYKNSTTHILCEVNFDISKELPKEMYQQLLPLVNGYFTRSFVANLIQERIHIINVFPTIIKTNKNEEVQVDLNHWKMVDYSDNKDNAYKISVKLEENGKIVVEIQHEGFEIAIKPRKISNSTDGRYEPEILLDGNIVNDFTDRIFIDTETSLEEEENLISLIKYDQYILLRPTMIKLSIFYSTESVTIMHSHYV</sequence>
<dbReference type="SUPFAM" id="SSF56968">
    <property type="entry name" value="Lipovitellin-phosvitin complex, beta-sheet shell regions"/>
    <property type="match status" value="1"/>
</dbReference>
<name>A0ABD2X9M2_9HYME</name>
<dbReference type="InterPro" id="IPR001747">
    <property type="entry name" value="Vitellogenin_N"/>
</dbReference>
<keyword evidence="2" id="KW-1015">Disulfide bond</keyword>
<keyword evidence="6" id="KW-1185">Reference proteome</keyword>
<feature type="chain" id="PRO_5044812132" description="Vitellogenin domain-containing protein" evidence="3">
    <location>
        <begin position="26"/>
        <end position="1399"/>
    </location>
</feature>
<dbReference type="SMART" id="SM00638">
    <property type="entry name" value="LPD_N"/>
    <property type="match status" value="1"/>
</dbReference>
<dbReference type="InterPro" id="IPR011030">
    <property type="entry name" value="Lipovitellin_superhlx_dom"/>
</dbReference>
<gene>
    <name evidence="5" type="ORF">TKK_005198</name>
</gene>
<feature type="signal peptide" evidence="3">
    <location>
        <begin position="1"/>
        <end position="25"/>
    </location>
</feature>
<dbReference type="Gene3D" id="2.30.230.10">
    <property type="entry name" value="Lipovitellin, beta-sheet shell regions, chain A"/>
    <property type="match status" value="1"/>
</dbReference>
<keyword evidence="1 3" id="KW-0732">Signal</keyword>
<dbReference type="PROSITE" id="PS51211">
    <property type="entry name" value="VITELLOGENIN"/>
    <property type="match status" value="1"/>
</dbReference>
<feature type="disulfide bond" evidence="2">
    <location>
        <begin position="182"/>
        <end position="208"/>
    </location>
</feature>
<comment type="caution">
    <text evidence="5">The sequence shown here is derived from an EMBL/GenBank/DDBJ whole genome shotgun (WGS) entry which is preliminary data.</text>
</comment>